<keyword evidence="7" id="KW-0630">Potassium</keyword>
<dbReference type="PANTHER" id="PTHR11537">
    <property type="entry name" value="VOLTAGE-GATED POTASSIUM CHANNEL"/>
    <property type="match status" value="1"/>
</dbReference>
<feature type="compositionally biased region" description="Basic and acidic residues" evidence="13">
    <location>
        <begin position="727"/>
        <end position="755"/>
    </location>
</feature>
<dbReference type="GO" id="GO:0005249">
    <property type="term" value="F:voltage-gated potassium channel activity"/>
    <property type="evidence" value="ECO:0007669"/>
    <property type="project" value="InterPro"/>
</dbReference>
<dbReference type="InterPro" id="IPR005821">
    <property type="entry name" value="Ion_trans_dom"/>
</dbReference>
<dbReference type="GO" id="GO:0005509">
    <property type="term" value="F:calcium ion binding"/>
    <property type="evidence" value="ECO:0007669"/>
    <property type="project" value="InterPro"/>
</dbReference>
<feature type="repeat" description="ANK" evidence="12">
    <location>
        <begin position="74"/>
        <end position="106"/>
    </location>
</feature>
<evidence type="ECO:0000256" key="1">
    <source>
        <dbReference type="ARBA" id="ARBA00004141"/>
    </source>
</evidence>
<dbReference type="PANTHER" id="PTHR11537:SF254">
    <property type="entry name" value="POTASSIUM VOLTAGE-GATED CHANNEL PROTEIN SHAB"/>
    <property type="match status" value="1"/>
</dbReference>
<comment type="caution">
    <text evidence="16">The sequence shown here is derived from an EMBL/GenBank/DDBJ whole genome shotgun (WGS) entry which is preliminary data.</text>
</comment>
<dbReference type="EMBL" id="CAJNDS010002520">
    <property type="protein sequence ID" value="CAE7509455.1"/>
    <property type="molecule type" value="Genomic_DNA"/>
</dbReference>
<comment type="subcellular location">
    <subcellularLocation>
        <location evidence="1">Membrane</location>
        <topology evidence="1">Multi-pass membrane protein</topology>
    </subcellularLocation>
</comment>
<dbReference type="Pfam" id="PF00520">
    <property type="entry name" value="Ion_trans"/>
    <property type="match status" value="1"/>
</dbReference>
<dbReference type="OrthoDB" id="444540at2759"/>
<keyword evidence="4 14" id="KW-0812">Transmembrane</keyword>
<feature type="transmembrane region" description="Helical" evidence="14">
    <location>
        <begin position="979"/>
        <end position="1000"/>
    </location>
</feature>
<dbReference type="Proteomes" id="UP000604046">
    <property type="component" value="Unassembled WGS sequence"/>
</dbReference>
<feature type="compositionally biased region" description="Polar residues" evidence="13">
    <location>
        <begin position="601"/>
        <end position="612"/>
    </location>
</feature>
<evidence type="ECO:0000256" key="7">
    <source>
        <dbReference type="ARBA" id="ARBA00022958"/>
    </source>
</evidence>
<feature type="region of interest" description="Disordered" evidence="13">
    <location>
        <begin position="720"/>
        <end position="757"/>
    </location>
</feature>
<dbReference type="GO" id="GO:0008076">
    <property type="term" value="C:voltage-gated potassium channel complex"/>
    <property type="evidence" value="ECO:0007669"/>
    <property type="project" value="InterPro"/>
</dbReference>
<dbReference type="Gene3D" id="1.25.40.20">
    <property type="entry name" value="Ankyrin repeat-containing domain"/>
    <property type="match status" value="1"/>
</dbReference>
<dbReference type="SMART" id="SM00248">
    <property type="entry name" value="ANK"/>
    <property type="match status" value="3"/>
</dbReference>
<evidence type="ECO:0000256" key="9">
    <source>
        <dbReference type="ARBA" id="ARBA00023065"/>
    </source>
</evidence>
<evidence type="ECO:0000256" key="14">
    <source>
        <dbReference type="SAM" id="Phobius"/>
    </source>
</evidence>
<dbReference type="Pfam" id="PF12796">
    <property type="entry name" value="Ank_2"/>
    <property type="match status" value="1"/>
</dbReference>
<gene>
    <name evidence="16" type="primary">KCNB2</name>
    <name evidence="16" type="ORF">SNAT2548_LOCUS28529</name>
</gene>
<feature type="transmembrane region" description="Helical" evidence="14">
    <location>
        <begin position="948"/>
        <end position="967"/>
    </location>
</feature>
<dbReference type="Gene3D" id="1.10.287.70">
    <property type="match status" value="1"/>
</dbReference>
<dbReference type="PROSITE" id="PS50088">
    <property type="entry name" value="ANK_REPEAT"/>
    <property type="match status" value="3"/>
</dbReference>
<evidence type="ECO:0000256" key="12">
    <source>
        <dbReference type="PROSITE-ProRule" id="PRU00023"/>
    </source>
</evidence>
<protein>
    <submittedName>
        <fullName evidence="16">KCNB2 protein</fullName>
    </submittedName>
</protein>
<keyword evidence="10 14" id="KW-0472">Membrane</keyword>
<evidence type="ECO:0000256" key="4">
    <source>
        <dbReference type="ARBA" id="ARBA00022692"/>
    </source>
</evidence>
<evidence type="ECO:0000313" key="17">
    <source>
        <dbReference type="Proteomes" id="UP000604046"/>
    </source>
</evidence>
<evidence type="ECO:0000259" key="15">
    <source>
        <dbReference type="PROSITE" id="PS50222"/>
    </source>
</evidence>
<feature type="domain" description="EF-hand" evidence="15">
    <location>
        <begin position="1064"/>
        <end position="1099"/>
    </location>
</feature>
<keyword evidence="12" id="KW-0040">ANK repeat</keyword>
<evidence type="ECO:0000256" key="11">
    <source>
        <dbReference type="ARBA" id="ARBA00023303"/>
    </source>
</evidence>
<evidence type="ECO:0000256" key="13">
    <source>
        <dbReference type="SAM" id="MobiDB-lite"/>
    </source>
</evidence>
<feature type="region of interest" description="Disordered" evidence="13">
    <location>
        <begin position="674"/>
        <end position="693"/>
    </location>
</feature>
<feature type="region of interest" description="Disordered" evidence="13">
    <location>
        <begin position="590"/>
        <end position="629"/>
    </location>
</feature>
<proteinExistence type="predicted"/>
<dbReference type="SUPFAM" id="SSF81324">
    <property type="entry name" value="Voltage-gated potassium channels"/>
    <property type="match status" value="1"/>
</dbReference>
<keyword evidence="17" id="KW-1185">Reference proteome</keyword>
<dbReference type="Gene3D" id="1.10.238.10">
    <property type="entry name" value="EF-hand"/>
    <property type="match status" value="1"/>
</dbReference>
<feature type="region of interest" description="Disordered" evidence="13">
    <location>
        <begin position="1693"/>
        <end position="1713"/>
    </location>
</feature>
<evidence type="ECO:0000256" key="5">
    <source>
        <dbReference type="ARBA" id="ARBA00022826"/>
    </source>
</evidence>
<keyword evidence="2" id="KW-0813">Transport</keyword>
<keyword evidence="8 14" id="KW-1133">Transmembrane helix</keyword>
<keyword evidence="3" id="KW-0633">Potassium transport</keyword>
<evidence type="ECO:0000256" key="3">
    <source>
        <dbReference type="ARBA" id="ARBA00022538"/>
    </source>
</evidence>
<organism evidence="16 17">
    <name type="scientific">Symbiodinium natans</name>
    <dbReference type="NCBI Taxonomy" id="878477"/>
    <lineage>
        <taxon>Eukaryota</taxon>
        <taxon>Sar</taxon>
        <taxon>Alveolata</taxon>
        <taxon>Dinophyceae</taxon>
        <taxon>Suessiales</taxon>
        <taxon>Symbiodiniaceae</taxon>
        <taxon>Symbiodinium</taxon>
    </lineage>
</organism>
<dbReference type="InterPro" id="IPR028325">
    <property type="entry name" value="VG_K_chnl"/>
</dbReference>
<feature type="transmembrane region" description="Helical" evidence="14">
    <location>
        <begin position="921"/>
        <end position="942"/>
    </location>
</feature>
<feature type="compositionally biased region" description="Basic and acidic residues" evidence="13">
    <location>
        <begin position="1693"/>
        <end position="1703"/>
    </location>
</feature>
<keyword evidence="9" id="KW-0406">Ion transport</keyword>
<dbReference type="SUPFAM" id="SSF47473">
    <property type="entry name" value="EF-hand"/>
    <property type="match status" value="1"/>
</dbReference>
<dbReference type="PROSITE" id="PS00018">
    <property type="entry name" value="EF_HAND_1"/>
    <property type="match status" value="1"/>
</dbReference>
<dbReference type="InterPro" id="IPR002048">
    <property type="entry name" value="EF_hand_dom"/>
</dbReference>
<evidence type="ECO:0000256" key="2">
    <source>
        <dbReference type="ARBA" id="ARBA00022448"/>
    </source>
</evidence>
<reference evidence="16" key="1">
    <citation type="submission" date="2021-02" db="EMBL/GenBank/DDBJ databases">
        <authorList>
            <person name="Dougan E. K."/>
            <person name="Rhodes N."/>
            <person name="Thang M."/>
            <person name="Chan C."/>
        </authorList>
    </citation>
    <scope>NUCLEOTIDE SEQUENCE</scope>
</reference>
<keyword evidence="5" id="KW-0631">Potassium channel</keyword>
<keyword evidence="6" id="KW-0106">Calcium</keyword>
<dbReference type="InterPro" id="IPR002110">
    <property type="entry name" value="Ankyrin_rpt"/>
</dbReference>
<dbReference type="InterPro" id="IPR036770">
    <property type="entry name" value="Ankyrin_rpt-contain_sf"/>
</dbReference>
<evidence type="ECO:0000256" key="8">
    <source>
        <dbReference type="ARBA" id="ARBA00022989"/>
    </source>
</evidence>
<dbReference type="PRINTS" id="PR00169">
    <property type="entry name" value="KCHANNEL"/>
</dbReference>
<evidence type="ECO:0000256" key="6">
    <source>
        <dbReference type="ARBA" id="ARBA00022837"/>
    </source>
</evidence>
<accession>A0A812T1K5</accession>
<feature type="domain" description="EF-hand" evidence="15">
    <location>
        <begin position="1028"/>
        <end position="1063"/>
    </location>
</feature>
<keyword evidence="11" id="KW-0407">Ion channel</keyword>
<dbReference type="SMART" id="SM00054">
    <property type="entry name" value="EFh"/>
    <property type="match status" value="2"/>
</dbReference>
<feature type="transmembrane region" description="Helical" evidence="14">
    <location>
        <begin position="883"/>
        <end position="900"/>
    </location>
</feature>
<dbReference type="SUPFAM" id="SSF48403">
    <property type="entry name" value="Ankyrin repeat"/>
    <property type="match status" value="1"/>
</dbReference>
<dbReference type="PROSITE" id="PS50297">
    <property type="entry name" value="ANK_REP_REGION"/>
    <property type="match status" value="3"/>
</dbReference>
<feature type="compositionally biased region" description="Basic and acidic residues" evidence="13">
    <location>
        <begin position="614"/>
        <end position="629"/>
    </location>
</feature>
<dbReference type="InterPro" id="IPR011992">
    <property type="entry name" value="EF-hand-dom_pair"/>
</dbReference>
<evidence type="ECO:0000256" key="10">
    <source>
        <dbReference type="ARBA" id="ARBA00023136"/>
    </source>
</evidence>
<sequence>MAAVLVQHVAAVLSHALGYGKEIACFLLQARADNNKASENVQATPLHEASYHGHLEIVRLLVDSGADKDQANASGTTPLSHACRFGHVDICRFLVQARADLNKPDHLGDTPLLRASGHGHLEIVSFLVEAGADVPDDAAACKVAAAEAVDKKACFVRGAGAAAPLGSWAESSFEVLTNASDEGLELDLKQSFPAPLPAGQSMVHHWPVSAGDSDAPTCVVRFRPTSSASYAWSGKVLCGDATAGGTSFAIPTGQMALPKKAGKQIAEMWTVEVSPARGAVAVTFRKHSAFVAANRSTHMRACMELRPRGLEACLSNFIVRSGEDVEYGWSEPHQDGPKTSHSVDIFLHVNGYNGQQTKKIEVPDVRRTQHLNHRELGLTLTLGQTGTGSMLMLEDLKEVRRSGQESPPKAAANLGPSSTMHLEVKISKAGISIIEEKPPPGELRPRELLFCNLDLVRVDWQKDYQAQTLKLAISGAQVDCQLPGRSDGEAEWGERAFWQMPKFFSGPPRENSVLADVLKLWVSGTGCDRAMNMEQPFSRQLDTLLANVREDILQQHEHHMTVQRLRMRALVSKSAEFSFRLDRPPDVIRAPGPWRKLQPWDSEQSCRSSTRSRGSKERLAARPHEEGPTLKVTERVSAADVNEVESLELAPERHPVPALGDQPKKLFASAFTKPENPSIDTQEGSFRSLAGDDFGRQTSMESIEESGEYVEATASIPTIPGLTDAEDEKKLQTGDEKSATFKAMRRESEESKRGFDSNGSLPSFFKAPATGTSQWKVFLQDSESSLSANRFARVWNLFILLTVFFSLTQAIESPVLAGEAVGYVEVVIETLFFIELLAHVVLEVHKVALFRDPHCYIDTAAVLPIILRVEAGFSLPALTERPFSHYVLVGVVPTMRLLKLTRRFGKLSLVSHALSTTGDALKLLLFLISVIVLSFSTLMYIVEHPDNVDSLSTAMWICTVTVTTVGYGDVTPTTNLGRMLAGVLCFLSVLFMAMPISVLGNAMTHAWADRSRILLMTRTRQRLKSYGYEASDMPSLFRKFDSNGNGELTMDEFCDMISKMNVGIRPSEAEELFELFDADASGGIDDREFMKALFPDDYRRLYMRTTTIAPIVLISGSDEGPLKAALRRGDEVSSQLQEWPAVVLANRGEGDKAFLVLELKRGVSSSGDYLLPFVKIAMDSVDLTIDDGWLDPLQSWADQFRSGASMRRGFRFADVSKVAGRPILEGYEPPPLPAVVQVDNFFISKVEFTVWCALKLRTVRFLPQWIRTAIRMLSFSGQLTLDCVDLKLPERNIPPHRGSLNDFIRGLGAMYAMNLLSHAGAVLGKSSVLNLPRVPLRILMTGSSYVTDSFSLMTGEAASLLSTLTLDEEYIARQRQIRNAKQIESIQDGLAEAGKSLQEGMEGLADIVREPMKGAEQDGVAGFFAGLGKGLVGSFVKPVSNVGIAIRDVGSGIASTINPDTNATKRRRRRFRERQPRLLFGKLGVVRPWCELEAQLNKQIGELLVYGIEEVIPLTSGTRTKKLVLCLYPERMMIVELRFGDPRGGHEAMSSTSAAALDRDEAVDIFQAVDESAVKIASQVLKPINAAVYCCDGIQHSLTGQGGEALVGPDPEVLRRAIRGECHFKNIRDIQTSAAGGFQMQLEDNQGNTYVLPMSAAGFSQQAWDALLEGLTAAVKSPQGIANWDDLSAALHEDRTRGKEQERQPLGNGKSGGGVGQRVLEVFEVERFNVVSKRWLTPFLPVDTEMSWRWLDSTGYRHPHLVPTTSEECAKRTQPPIELDRGLYQPTTTWRVDKHAGTDDEGWMYGNGMAWNVSTWEAKAGTFDFFRRRRWTRTYT</sequence>
<evidence type="ECO:0000313" key="16">
    <source>
        <dbReference type="EMBL" id="CAE7509455.1"/>
    </source>
</evidence>
<feature type="repeat" description="ANK" evidence="12">
    <location>
        <begin position="107"/>
        <end position="134"/>
    </location>
</feature>
<dbReference type="GO" id="GO:0001508">
    <property type="term" value="P:action potential"/>
    <property type="evidence" value="ECO:0007669"/>
    <property type="project" value="TreeGrafter"/>
</dbReference>
<dbReference type="InterPro" id="IPR018247">
    <property type="entry name" value="EF_Hand_1_Ca_BS"/>
</dbReference>
<dbReference type="PROSITE" id="PS50222">
    <property type="entry name" value="EF_HAND_2"/>
    <property type="match status" value="2"/>
</dbReference>
<feature type="repeat" description="ANK" evidence="12">
    <location>
        <begin position="41"/>
        <end position="73"/>
    </location>
</feature>
<name>A0A812T1K5_9DINO</name>